<dbReference type="AlphaFoldDB" id="A0A399SDY6"/>
<proteinExistence type="predicted"/>
<protein>
    <submittedName>
        <fullName evidence="1">Uncharacterized protein</fullName>
    </submittedName>
</protein>
<gene>
    <name evidence="1" type="ORF">D1627_05035</name>
</gene>
<evidence type="ECO:0000313" key="1">
    <source>
        <dbReference type="EMBL" id="RIJ41408.1"/>
    </source>
</evidence>
<comment type="caution">
    <text evidence="1">The sequence shown here is derived from an EMBL/GenBank/DDBJ whole genome shotgun (WGS) entry which is preliminary data.</text>
</comment>
<dbReference type="OrthoDB" id="1490648at2"/>
<accession>A0A399SDY6</accession>
<dbReference type="Proteomes" id="UP000266005">
    <property type="component" value="Unassembled WGS sequence"/>
</dbReference>
<evidence type="ECO:0000313" key="2">
    <source>
        <dbReference type="Proteomes" id="UP000266005"/>
    </source>
</evidence>
<name>A0A399SDY6_9BACT</name>
<organism evidence="1 2">
    <name type="scientific">Pontibacter oryzae</name>
    <dbReference type="NCBI Taxonomy" id="2304593"/>
    <lineage>
        <taxon>Bacteria</taxon>
        <taxon>Pseudomonadati</taxon>
        <taxon>Bacteroidota</taxon>
        <taxon>Cytophagia</taxon>
        <taxon>Cytophagales</taxon>
        <taxon>Hymenobacteraceae</taxon>
        <taxon>Pontibacter</taxon>
    </lineage>
</organism>
<dbReference type="RefSeq" id="WP_119431158.1">
    <property type="nucleotide sequence ID" value="NZ_QWGE01000002.1"/>
</dbReference>
<keyword evidence="2" id="KW-1185">Reference proteome</keyword>
<reference evidence="2" key="1">
    <citation type="submission" date="2018-08" db="EMBL/GenBank/DDBJ databases">
        <title>Mucilaginibacter sp. MYSH2.</title>
        <authorList>
            <person name="Seo T."/>
        </authorList>
    </citation>
    <scope>NUCLEOTIDE SEQUENCE [LARGE SCALE GENOMIC DNA]</scope>
    <source>
        <strain evidence="2">KIRAN</strain>
    </source>
</reference>
<sequence>MEELKRLVAFIDKYSLSPSPLLNLQDESVLDTKLFHLLKSGEIETDEDAAKKLYGNSKSATSYRMLKSRFRKKLYNHLHFLKVPTQATLSINEAKYQCSVLITEAYALRVVSELKLSTKVLEQALQIADKHELWGIRQRVLEDIKFNYYGLGDQKNYERISDQLSECYRQEIFEREAKELYEFTMLCGGGLTSDRRELIKYLPDVIVQFEELWGKSKSSMIYNYLHQLKVLYLEQLGNYAEIAAIIDEAESLVKKGVVNKSWFSNQYNNFIRIYALLQSKQYSKGISLAEKHLPDYRKFSVHWFAFIENYLLLTLYNQDYGKTAEVLAEASSGGHFLKLKASSIERLELFRRYFAFIIRCKSLDITSSNVQPFTVDLSFVPKDKSGLNLSLLILEVMEDIARMRFKDMEQQAERVRKYRVKYLKGERAERPRLFLRLLQMALLEQDYETTRVKGEKLLGQLAEAPLPGDAFSEVEIIPYEHLWELVLNLLQKKQAVT</sequence>
<dbReference type="EMBL" id="QWGE01000002">
    <property type="protein sequence ID" value="RIJ41408.1"/>
    <property type="molecule type" value="Genomic_DNA"/>
</dbReference>